<organism evidence="1 2">
    <name type="scientific">Plantactinospora siamensis</name>
    <dbReference type="NCBI Taxonomy" id="555372"/>
    <lineage>
        <taxon>Bacteria</taxon>
        <taxon>Bacillati</taxon>
        <taxon>Actinomycetota</taxon>
        <taxon>Actinomycetes</taxon>
        <taxon>Micromonosporales</taxon>
        <taxon>Micromonosporaceae</taxon>
        <taxon>Plantactinospora</taxon>
    </lineage>
</organism>
<comment type="caution">
    <text evidence="1">The sequence shown here is derived from an EMBL/GenBank/DDBJ whole genome shotgun (WGS) entry which is preliminary data.</text>
</comment>
<name>A0ABV6NQ62_9ACTN</name>
<dbReference type="EMBL" id="JBHLUE010000002">
    <property type="protein sequence ID" value="MFC0562904.1"/>
    <property type="molecule type" value="Genomic_DNA"/>
</dbReference>
<proteinExistence type="predicted"/>
<accession>A0ABV6NQ62</accession>
<reference evidence="1 2" key="1">
    <citation type="submission" date="2024-09" db="EMBL/GenBank/DDBJ databases">
        <authorList>
            <person name="Sun Q."/>
            <person name="Mori K."/>
        </authorList>
    </citation>
    <scope>NUCLEOTIDE SEQUENCE [LARGE SCALE GENOMIC DNA]</scope>
    <source>
        <strain evidence="1 2">TBRC 2205</strain>
    </source>
</reference>
<dbReference type="RefSeq" id="WP_377334966.1">
    <property type="nucleotide sequence ID" value="NZ_JBHLUE010000002.1"/>
</dbReference>
<protein>
    <submittedName>
        <fullName evidence="1">Uncharacterized protein</fullName>
    </submittedName>
</protein>
<dbReference type="Proteomes" id="UP001589894">
    <property type="component" value="Unassembled WGS sequence"/>
</dbReference>
<evidence type="ECO:0000313" key="1">
    <source>
        <dbReference type="EMBL" id="MFC0562904.1"/>
    </source>
</evidence>
<gene>
    <name evidence="1" type="ORF">ACFFHU_01780</name>
</gene>
<evidence type="ECO:0000313" key="2">
    <source>
        <dbReference type="Proteomes" id="UP001589894"/>
    </source>
</evidence>
<sequence>MTGPSFPGSRMGLHLTDPGTLGGLDLLGGGSGLVLGRNRDELPVAVRLFRPEPTRMLLVGGVRCAQLLAFRTMALGARLFIQTAREQDWDAFLRRCAVGRDSAAFLPVGTQPPAPASSVDPQLVLVDIGPTAGPEPVEPAPWRATLVVRDDLANWDVDAIVRSDVVLLQRLTQPEAAIAASALGLTEAQGWLPRIHPEMAGVVSKGRLQWVMLGLTPTEQNLLGSAARSG</sequence>
<keyword evidence="2" id="KW-1185">Reference proteome</keyword>